<feature type="region of interest" description="Disordered" evidence="1">
    <location>
        <begin position="132"/>
        <end position="151"/>
    </location>
</feature>
<dbReference type="Proteomes" id="UP000076842">
    <property type="component" value="Unassembled WGS sequence"/>
</dbReference>
<dbReference type="InParanoid" id="A0A165IGL2"/>
<evidence type="ECO:0000256" key="1">
    <source>
        <dbReference type="SAM" id="MobiDB-lite"/>
    </source>
</evidence>
<evidence type="ECO:0000313" key="3">
    <source>
        <dbReference type="Proteomes" id="UP000076842"/>
    </source>
</evidence>
<keyword evidence="3" id="KW-1185">Reference proteome</keyword>
<protein>
    <submittedName>
        <fullName evidence="2">Uncharacterized protein</fullName>
    </submittedName>
</protein>
<organism evidence="2 3">
    <name type="scientific">Calocera cornea HHB12733</name>
    <dbReference type="NCBI Taxonomy" id="1353952"/>
    <lineage>
        <taxon>Eukaryota</taxon>
        <taxon>Fungi</taxon>
        <taxon>Dikarya</taxon>
        <taxon>Basidiomycota</taxon>
        <taxon>Agaricomycotina</taxon>
        <taxon>Dacrymycetes</taxon>
        <taxon>Dacrymycetales</taxon>
        <taxon>Dacrymycetaceae</taxon>
        <taxon>Calocera</taxon>
    </lineage>
</organism>
<feature type="compositionally biased region" description="Polar residues" evidence="1">
    <location>
        <begin position="132"/>
        <end position="148"/>
    </location>
</feature>
<reference evidence="2 3" key="1">
    <citation type="journal article" date="2016" name="Mol. Biol. Evol.">
        <title>Comparative Genomics of Early-Diverging Mushroom-Forming Fungi Provides Insights into the Origins of Lignocellulose Decay Capabilities.</title>
        <authorList>
            <person name="Nagy L.G."/>
            <person name="Riley R."/>
            <person name="Tritt A."/>
            <person name="Adam C."/>
            <person name="Daum C."/>
            <person name="Floudas D."/>
            <person name="Sun H."/>
            <person name="Yadav J.S."/>
            <person name="Pangilinan J."/>
            <person name="Larsson K.H."/>
            <person name="Matsuura K."/>
            <person name="Barry K."/>
            <person name="Labutti K."/>
            <person name="Kuo R."/>
            <person name="Ohm R.A."/>
            <person name="Bhattacharya S.S."/>
            <person name="Shirouzu T."/>
            <person name="Yoshinaga Y."/>
            <person name="Martin F.M."/>
            <person name="Grigoriev I.V."/>
            <person name="Hibbett D.S."/>
        </authorList>
    </citation>
    <scope>NUCLEOTIDE SEQUENCE [LARGE SCALE GENOMIC DNA]</scope>
    <source>
        <strain evidence="2 3">HHB12733</strain>
    </source>
</reference>
<evidence type="ECO:0000313" key="2">
    <source>
        <dbReference type="EMBL" id="KZT60547.1"/>
    </source>
</evidence>
<dbReference type="EMBL" id="KV423930">
    <property type="protein sequence ID" value="KZT60547.1"/>
    <property type="molecule type" value="Genomic_DNA"/>
</dbReference>
<name>A0A165IGL2_9BASI</name>
<accession>A0A165IGL2</accession>
<sequence length="194" mass="21337">MSNVAALNEHCLRTTYRAARSSFPRSSPHSATHRPCAGRSRAIYPRNSWTGFRLMYGNVARLLTFPVSFGACLRRIAGTRPQIRTSYAARQRGMGLSGSPSPISHVSRPPRACFAMQSCRQVMGDTQLARTSHTPAVASPGSNKGTQTKPRRCGDKWPCVVLPTFSQSGAKIVEVAYFVTPLHLYIETTIFYTA</sequence>
<proteinExistence type="predicted"/>
<gene>
    <name evidence="2" type="ORF">CALCODRAFT_108015</name>
</gene>
<dbReference type="AlphaFoldDB" id="A0A165IGL2"/>